<accession>A0A6M7UJ12</accession>
<proteinExistence type="predicted"/>
<evidence type="ECO:0000256" key="1">
    <source>
        <dbReference type="SAM" id="Phobius"/>
    </source>
</evidence>
<feature type="transmembrane region" description="Helical" evidence="1">
    <location>
        <begin position="38"/>
        <end position="61"/>
    </location>
</feature>
<sequence>MSETFQSFMGVVGIPTIGAIFFWGIGIFVRNLPLGVRILILVFAAVLSLPGLFALYLLAIFSSLGHT</sequence>
<dbReference type="RefSeq" id="WP_064991986.1">
    <property type="nucleotide sequence ID" value="NZ_CP033361.1"/>
</dbReference>
<reference evidence="2 3" key="1">
    <citation type="submission" date="2018-10" db="EMBL/GenBank/DDBJ databases">
        <authorList>
            <person name="Perry B.J."/>
            <person name="Sullivan J.T."/>
            <person name="Murphy R.J.T."/>
            <person name="Ramsay J.P."/>
            <person name="Ronson C.W."/>
        </authorList>
    </citation>
    <scope>NUCLEOTIDE SEQUENCE [LARGE SCALE GENOMIC DNA]</scope>
    <source>
        <strain evidence="2 3">NZP2014</strain>
    </source>
</reference>
<dbReference type="AlphaFoldDB" id="A0A6M7UJ12"/>
<protein>
    <recommendedName>
        <fullName evidence="4">Major facilitator superfamily (MFS) profile domain-containing protein</fullName>
    </recommendedName>
</protein>
<feature type="transmembrane region" description="Helical" evidence="1">
    <location>
        <begin position="6"/>
        <end position="29"/>
    </location>
</feature>
<evidence type="ECO:0000313" key="2">
    <source>
        <dbReference type="EMBL" id="QKC75727.1"/>
    </source>
</evidence>
<keyword evidence="3" id="KW-1185">Reference proteome</keyword>
<evidence type="ECO:0008006" key="4">
    <source>
        <dbReference type="Google" id="ProtNLM"/>
    </source>
</evidence>
<keyword evidence="1" id="KW-0472">Membrane</keyword>
<keyword evidence="1" id="KW-1133">Transmembrane helix</keyword>
<keyword evidence="1" id="KW-0812">Transmembrane</keyword>
<dbReference type="Proteomes" id="UP000503339">
    <property type="component" value="Chromosome"/>
</dbReference>
<dbReference type="KEGG" id="merd:EB233_09375"/>
<dbReference type="EMBL" id="CP033361">
    <property type="protein sequence ID" value="QKC75727.1"/>
    <property type="molecule type" value="Genomic_DNA"/>
</dbReference>
<gene>
    <name evidence="2" type="ORF">EB233_09375</name>
</gene>
<evidence type="ECO:0000313" key="3">
    <source>
        <dbReference type="Proteomes" id="UP000503339"/>
    </source>
</evidence>
<organism evidence="2 3">
    <name type="scientific">Mesorhizobium erdmanii</name>
    <dbReference type="NCBI Taxonomy" id="1777866"/>
    <lineage>
        <taxon>Bacteria</taxon>
        <taxon>Pseudomonadati</taxon>
        <taxon>Pseudomonadota</taxon>
        <taxon>Alphaproteobacteria</taxon>
        <taxon>Hyphomicrobiales</taxon>
        <taxon>Phyllobacteriaceae</taxon>
        <taxon>Mesorhizobium</taxon>
    </lineage>
</organism>
<name>A0A6M7UJ12_9HYPH</name>